<feature type="region of interest" description="Disordered" evidence="6">
    <location>
        <begin position="1"/>
        <end position="29"/>
    </location>
</feature>
<evidence type="ECO:0000256" key="1">
    <source>
        <dbReference type="ARBA" id="ARBA00004123"/>
    </source>
</evidence>
<name>A0A0G4PI57_PENC3</name>
<dbReference type="GO" id="GO:0005634">
    <property type="term" value="C:nucleus"/>
    <property type="evidence" value="ECO:0007669"/>
    <property type="project" value="UniProtKB-SubCell"/>
</dbReference>
<organism evidence="8 9">
    <name type="scientific">Penicillium camemberti (strain FM 013)</name>
    <dbReference type="NCBI Taxonomy" id="1429867"/>
    <lineage>
        <taxon>Eukaryota</taxon>
        <taxon>Fungi</taxon>
        <taxon>Dikarya</taxon>
        <taxon>Ascomycota</taxon>
        <taxon>Pezizomycotina</taxon>
        <taxon>Eurotiomycetes</taxon>
        <taxon>Eurotiomycetidae</taxon>
        <taxon>Eurotiales</taxon>
        <taxon>Aspergillaceae</taxon>
        <taxon>Penicillium</taxon>
    </lineage>
</organism>
<keyword evidence="3" id="KW-0238">DNA-binding</keyword>
<dbReference type="GO" id="GO:0003677">
    <property type="term" value="F:DNA binding"/>
    <property type="evidence" value="ECO:0007669"/>
    <property type="project" value="UniProtKB-KW"/>
</dbReference>
<keyword evidence="9" id="KW-1185">Reference proteome</keyword>
<dbReference type="Pfam" id="PF00319">
    <property type="entry name" value="SRF-TF"/>
    <property type="match status" value="1"/>
</dbReference>
<dbReference type="InterPro" id="IPR002100">
    <property type="entry name" value="TF_MADSbox"/>
</dbReference>
<evidence type="ECO:0000313" key="9">
    <source>
        <dbReference type="Proteomes" id="UP000053732"/>
    </source>
</evidence>
<dbReference type="Proteomes" id="UP000053732">
    <property type="component" value="Unassembled WGS sequence"/>
</dbReference>
<evidence type="ECO:0000256" key="3">
    <source>
        <dbReference type="ARBA" id="ARBA00023125"/>
    </source>
</evidence>
<dbReference type="STRING" id="1429867.A0A0G4PI57"/>
<reference evidence="8 9" key="1">
    <citation type="journal article" date="2014" name="Nat. Commun.">
        <title>Multiple recent horizontal transfers of a large genomic region in cheese making fungi.</title>
        <authorList>
            <person name="Cheeseman K."/>
            <person name="Ropars J."/>
            <person name="Renault P."/>
            <person name="Dupont J."/>
            <person name="Gouzy J."/>
            <person name="Branca A."/>
            <person name="Abraham A.L."/>
            <person name="Ceppi M."/>
            <person name="Conseiller E."/>
            <person name="Debuchy R."/>
            <person name="Malagnac F."/>
            <person name="Goarin A."/>
            <person name="Silar P."/>
            <person name="Lacoste S."/>
            <person name="Sallet E."/>
            <person name="Bensimon A."/>
            <person name="Giraud T."/>
            <person name="Brygoo Y."/>
        </authorList>
    </citation>
    <scope>NUCLEOTIDE SEQUENCE [LARGE SCALE GENOMIC DNA]</scope>
    <source>
        <strain evidence="9">FM 013</strain>
    </source>
</reference>
<dbReference type="InterPro" id="IPR036879">
    <property type="entry name" value="TF_MADSbox_sf"/>
</dbReference>
<comment type="subcellular location">
    <subcellularLocation>
        <location evidence="1">Nucleus</location>
    </subcellularLocation>
</comment>
<evidence type="ECO:0000256" key="2">
    <source>
        <dbReference type="ARBA" id="ARBA00023015"/>
    </source>
</evidence>
<dbReference type="GO" id="GO:0045944">
    <property type="term" value="P:positive regulation of transcription by RNA polymerase II"/>
    <property type="evidence" value="ECO:0007669"/>
    <property type="project" value="UniProtKB-ARBA"/>
</dbReference>
<evidence type="ECO:0000259" key="7">
    <source>
        <dbReference type="Pfam" id="PF00319"/>
    </source>
</evidence>
<feature type="domain" description="MADS-box" evidence="7">
    <location>
        <begin position="28"/>
        <end position="51"/>
    </location>
</feature>
<dbReference type="SUPFAM" id="SSF55455">
    <property type="entry name" value="SRF-like"/>
    <property type="match status" value="1"/>
</dbReference>
<dbReference type="AlphaFoldDB" id="A0A0G4PI57"/>
<gene>
    <name evidence="8" type="ORF">PCAMFM013_S016g000295</name>
</gene>
<dbReference type="Gene3D" id="3.40.1810.10">
    <property type="entry name" value="Transcription factor, MADS-box"/>
    <property type="match status" value="1"/>
</dbReference>
<keyword evidence="4" id="KW-0804">Transcription</keyword>
<proteinExistence type="predicted"/>
<protein>
    <submittedName>
        <fullName evidence="8">Transcription factor, MADS-box</fullName>
    </submittedName>
</protein>
<dbReference type="GO" id="GO:0046983">
    <property type="term" value="F:protein dimerization activity"/>
    <property type="evidence" value="ECO:0007669"/>
    <property type="project" value="InterPro"/>
</dbReference>
<evidence type="ECO:0000256" key="5">
    <source>
        <dbReference type="ARBA" id="ARBA00023242"/>
    </source>
</evidence>
<evidence type="ECO:0000256" key="4">
    <source>
        <dbReference type="ARBA" id="ARBA00023163"/>
    </source>
</evidence>
<dbReference type="EMBL" id="HG793149">
    <property type="protein sequence ID" value="CRL26014.1"/>
    <property type="molecule type" value="Genomic_DNA"/>
</dbReference>
<accession>A0A0G4PI57</accession>
<feature type="compositionally biased region" description="Basic residues" evidence="6">
    <location>
        <begin position="19"/>
        <end position="29"/>
    </location>
</feature>
<keyword evidence="2" id="KW-0805">Transcription regulation</keyword>
<keyword evidence="5" id="KW-0539">Nucleus</keyword>
<sequence length="98" mass="10887">MSQSVNGPLYPPYKDATSKRKKMRQKQCRRKTSLMKKGYEYSKMCSADVCVGISIRDTGQVHILSADSSGFWAFLGSQLNSYYPAPRPNTSDRPGSSG</sequence>
<evidence type="ECO:0000256" key="6">
    <source>
        <dbReference type="SAM" id="MobiDB-lite"/>
    </source>
</evidence>
<evidence type="ECO:0000313" key="8">
    <source>
        <dbReference type="EMBL" id="CRL26014.1"/>
    </source>
</evidence>